<dbReference type="Gene3D" id="1.10.10.60">
    <property type="entry name" value="Homeodomain-like"/>
    <property type="match status" value="1"/>
</dbReference>
<gene>
    <name evidence="1" type="ORF">TPC1_20109</name>
</gene>
<dbReference type="GO" id="GO:0003677">
    <property type="term" value="F:DNA binding"/>
    <property type="evidence" value="ECO:0007669"/>
    <property type="project" value="UniProtKB-KW"/>
</dbReference>
<protein>
    <submittedName>
        <fullName evidence="1">Tc5 transposase DNA-binding domain-containing protein</fullName>
    </submittedName>
</protein>
<keyword evidence="1" id="KW-0238">DNA-binding</keyword>
<dbReference type="AlphaFoldDB" id="A0A146K0Z9"/>
<accession>A0A146K0Z9</accession>
<evidence type="ECO:0000313" key="1">
    <source>
        <dbReference type="EMBL" id="JAP90592.1"/>
    </source>
</evidence>
<dbReference type="EMBL" id="GDID01006014">
    <property type="protein sequence ID" value="JAP90592.1"/>
    <property type="molecule type" value="Transcribed_RNA"/>
</dbReference>
<proteinExistence type="predicted"/>
<feature type="non-terminal residue" evidence="1">
    <location>
        <position position="165"/>
    </location>
</feature>
<feature type="non-terminal residue" evidence="1">
    <location>
        <position position="1"/>
    </location>
</feature>
<sequence length="165" mass="19514">EKALMRTKTFRSFGEKKKMLEIYDITHKIPSDIPPNTFRGWIKNRDKIVNLDENVKITPCANKKSRALFPFLEEQLFQEITKIIEEGKQIRLKDIINMAQTLRDCFLEQYNKPEQADLKEALKNCKFCMGWAVKFQRRYNLSSEKLIIQIFKNVKPVKAEQNDAE</sequence>
<reference evidence="1" key="1">
    <citation type="submission" date="2015-07" db="EMBL/GenBank/DDBJ databases">
        <title>Adaptation to a free-living lifestyle via gene acquisitions in the diplomonad Trepomonas sp. PC1.</title>
        <authorList>
            <person name="Xu F."/>
            <person name="Jerlstrom-Hultqvist J."/>
            <person name="Kolisko M."/>
            <person name="Simpson A.G.B."/>
            <person name="Roger A.J."/>
            <person name="Svard S.G."/>
            <person name="Andersson J.O."/>
        </authorList>
    </citation>
    <scope>NUCLEOTIDE SEQUENCE</scope>
    <source>
        <strain evidence="1">PC1</strain>
    </source>
</reference>
<organism evidence="1">
    <name type="scientific">Trepomonas sp. PC1</name>
    <dbReference type="NCBI Taxonomy" id="1076344"/>
    <lineage>
        <taxon>Eukaryota</taxon>
        <taxon>Metamonada</taxon>
        <taxon>Diplomonadida</taxon>
        <taxon>Hexamitidae</taxon>
        <taxon>Hexamitinae</taxon>
        <taxon>Trepomonas</taxon>
    </lineage>
</organism>
<name>A0A146K0Z9_9EUKA</name>